<keyword evidence="2" id="KW-0378">Hydrolase</keyword>
<dbReference type="PANTHER" id="PTHR22835:SF683">
    <property type="entry name" value="OS05G0506800 PROTEIN"/>
    <property type="match status" value="1"/>
</dbReference>
<comment type="caution">
    <text evidence="2">The sequence shown here is derived from an EMBL/GenBank/DDBJ whole genome shotgun (WGS) entry which is preliminary data.</text>
</comment>
<evidence type="ECO:0000313" key="2">
    <source>
        <dbReference type="EMBL" id="KAF5764890.1"/>
    </source>
</evidence>
<dbReference type="Gramene" id="mRNA:HanXRQr2_Chr15g0697251">
    <property type="protein sequence ID" value="CDS:HanXRQr2_Chr15g0697251.1"/>
    <property type="gene ID" value="HanXRQr2_Chr15g0697251"/>
</dbReference>
<name>A0A9K3H2F2_HELAN</name>
<gene>
    <name evidence="2" type="ORF">HanXRQr2_Chr15g0697251</name>
</gene>
<evidence type="ECO:0000256" key="1">
    <source>
        <dbReference type="ARBA" id="ARBA00008668"/>
    </source>
</evidence>
<proteinExistence type="inferred from homology"/>
<dbReference type="PANTHER" id="PTHR22835">
    <property type="entry name" value="ZINC FINGER FYVE DOMAIN CONTAINING PROTEIN"/>
    <property type="match status" value="1"/>
</dbReference>
<protein>
    <submittedName>
        <fullName evidence="2">Sinapine esterase</fullName>
        <ecNumber evidence="2">3.1.1.49</ecNumber>
    </submittedName>
</protein>
<reference evidence="2" key="2">
    <citation type="submission" date="2020-06" db="EMBL/GenBank/DDBJ databases">
        <title>Helianthus annuus Genome sequencing and assembly Release 2.</title>
        <authorList>
            <person name="Gouzy J."/>
            <person name="Langlade N."/>
            <person name="Munos S."/>
        </authorList>
    </citation>
    <scope>NUCLEOTIDE SEQUENCE</scope>
    <source>
        <tissue evidence="2">Leaves</tissue>
    </source>
</reference>
<dbReference type="InterPro" id="IPR036514">
    <property type="entry name" value="SGNH_hydro_sf"/>
</dbReference>
<organism evidence="2 3">
    <name type="scientific">Helianthus annuus</name>
    <name type="common">Common sunflower</name>
    <dbReference type="NCBI Taxonomy" id="4232"/>
    <lineage>
        <taxon>Eukaryota</taxon>
        <taxon>Viridiplantae</taxon>
        <taxon>Streptophyta</taxon>
        <taxon>Embryophyta</taxon>
        <taxon>Tracheophyta</taxon>
        <taxon>Spermatophyta</taxon>
        <taxon>Magnoliopsida</taxon>
        <taxon>eudicotyledons</taxon>
        <taxon>Gunneridae</taxon>
        <taxon>Pentapetalae</taxon>
        <taxon>asterids</taxon>
        <taxon>campanulids</taxon>
        <taxon>Asterales</taxon>
        <taxon>Asteraceae</taxon>
        <taxon>Asteroideae</taxon>
        <taxon>Heliantheae alliance</taxon>
        <taxon>Heliantheae</taxon>
        <taxon>Helianthus</taxon>
    </lineage>
</organism>
<dbReference type="Proteomes" id="UP000215914">
    <property type="component" value="Unassembled WGS sequence"/>
</dbReference>
<dbReference type="EC" id="3.1.1.49" evidence="2"/>
<keyword evidence="3" id="KW-1185">Reference proteome</keyword>
<dbReference type="AlphaFoldDB" id="A0A9K3H2F2"/>
<dbReference type="GO" id="GO:0050285">
    <property type="term" value="F:sinapine esterase activity"/>
    <property type="evidence" value="ECO:0007669"/>
    <property type="project" value="UniProtKB-EC"/>
</dbReference>
<accession>A0A9K3H2F2</accession>
<evidence type="ECO:0000313" key="3">
    <source>
        <dbReference type="Proteomes" id="UP000215914"/>
    </source>
</evidence>
<dbReference type="Gene3D" id="3.40.50.1110">
    <property type="entry name" value="SGNH hydrolase"/>
    <property type="match status" value="1"/>
</dbReference>
<sequence length="87" mass="9890">MQDLIDLGVQTLVVPRNLPIGCLPTYLTLYHGSAKVELENTTGCLVHLNKIAEYHNELLQMALNQIRELNPDVNVIYANYYNVAMQF</sequence>
<comment type="similarity">
    <text evidence="1">Belongs to the 'GDSL' lipolytic enzyme family.</text>
</comment>
<reference evidence="2" key="1">
    <citation type="journal article" date="2017" name="Nature">
        <title>The sunflower genome provides insights into oil metabolism, flowering and Asterid evolution.</title>
        <authorList>
            <person name="Badouin H."/>
            <person name="Gouzy J."/>
            <person name="Grassa C.J."/>
            <person name="Murat F."/>
            <person name="Staton S.E."/>
            <person name="Cottret L."/>
            <person name="Lelandais-Briere C."/>
            <person name="Owens G.L."/>
            <person name="Carrere S."/>
            <person name="Mayjonade B."/>
            <person name="Legrand L."/>
            <person name="Gill N."/>
            <person name="Kane N.C."/>
            <person name="Bowers J.E."/>
            <person name="Hubner S."/>
            <person name="Bellec A."/>
            <person name="Berard A."/>
            <person name="Berges H."/>
            <person name="Blanchet N."/>
            <person name="Boniface M.C."/>
            <person name="Brunel D."/>
            <person name="Catrice O."/>
            <person name="Chaidir N."/>
            <person name="Claudel C."/>
            <person name="Donnadieu C."/>
            <person name="Faraut T."/>
            <person name="Fievet G."/>
            <person name="Helmstetter N."/>
            <person name="King M."/>
            <person name="Knapp S.J."/>
            <person name="Lai Z."/>
            <person name="Le Paslier M.C."/>
            <person name="Lippi Y."/>
            <person name="Lorenzon L."/>
            <person name="Mandel J.R."/>
            <person name="Marage G."/>
            <person name="Marchand G."/>
            <person name="Marquand E."/>
            <person name="Bret-Mestries E."/>
            <person name="Morien E."/>
            <person name="Nambeesan S."/>
            <person name="Nguyen T."/>
            <person name="Pegot-Espagnet P."/>
            <person name="Pouilly N."/>
            <person name="Raftis F."/>
            <person name="Sallet E."/>
            <person name="Schiex T."/>
            <person name="Thomas J."/>
            <person name="Vandecasteele C."/>
            <person name="Vares D."/>
            <person name="Vear F."/>
            <person name="Vautrin S."/>
            <person name="Crespi M."/>
            <person name="Mangin B."/>
            <person name="Burke J.M."/>
            <person name="Salse J."/>
            <person name="Munos S."/>
            <person name="Vincourt P."/>
            <person name="Rieseberg L.H."/>
            <person name="Langlade N.B."/>
        </authorList>
    </citation>
    <scope>NUCLEOTIDE SEQUENCE</scope>
    <source>
        <tissue evidence="2">Leaves</tissue>
    </source>
</reference>
<dbReference type="EMBL" id="MNCJ02000330">
    <property type="protein sequence ID" value="KAF5764890.1"/>
    <property type="molecule type" value="Genomic_DNA"/>
</dbReference>